<keyword evidence="1" id="KW-0812">Transmembrane</keyword>
<keyword evidence="3" id="KW-1185">Reference proteome</keyword>
<evidence type="ECO:0000256" key="1">
    <source>
        <dbReference type="SAM" id="Phobius"/>
    </source>
</evidence>
<keyword evidence="1" id="KW-0472">Membrane</keyword>
<comment type="caution">
    <text evidence="2">The sequence shown here is derived from an EMBL/GenBank/DDBJ whole genome shotgun (WGS) entry which is preliminary data.</text>
</comment>
<evidence type="ECO:0000313" key="3">
    <source>
        <dbReference type="Proteomes" id="UP000195447"/>
    </source>
</evidence>
<dbReference type="EMBL" id="NFKM01000022">
    <property type="protein sequence ID" value="OUP57170.1"/>
    <property type="molecule type" value="Genomic_DNA"/>
</dbReference>
<evidence type="ECO:0000313" key="2">
    <source>
        <dbReference type="EMBL" id="OUP57170.1"/>
    </source>
</evidence>
<proteinExistence type="predicted"/>
<dbReference type="Proteomes" id="UP000195447">
    <property type="component" value="Unassembled WGS sequence"/>
</dbReference>
<name>A0A1Y4LMU7_9FIRM</name>
<gene>
    <name evidence="2" type="ORF">B5F14_09215</name>
</gene>
<sequence>MSKRPSMHEMLEKKDKIDGKEDQLEKGDFLALLIAAISVFWPILLGAIFVLALFIFGWNAFFS</sequence>
<feature type="transmembrane region" description="Helical" evidence="1">
    <location>
        <begin position="29"/>
        <end position="58"/>
    </location>
</feature>
<accession>A0A1Y4LMU7</accession>
<dbReference type="AlphaFoldDB" id="A0A1Y4LMU7"/>
<dbReference type="RefSeq" id="WP_087159096.1">
    <property type="nucleotide sequence ID" value="NZ_NFHU01000002.1"/>
</dbReference>
<keyword evidence="1" id="KW-1133">Transmembrane helix</keyword>
<protein>
    <submittedName>
        <fullName evidence="2">Uncharacterized protein</fullName>
    </submittedName>
</protein>
<organism evidence="2 3">
    <name type="scientific">Faecalitalea cylindroides</name>
    <dbReference type="NCBI Taxonomy" id="39483"/>
    <lineage>
        <taxon>Bacteria</taxon>
        <taxon>Bacillati</taxon>
        <taxon>Bacillota</taxon>
        <taxon>Erysipelotrichia</taxon>
        <taxon>Erysipelotrichales</taxon>
        <taxon>Erysipelotrichaceae</taxon>
        <taxon>Faecalitalea</taxon>
    </lineage>
</organism>
<reference evidence="3" key="1">
    <citation type="submission" date="2017-04" db="EMBL/GenBank/DDBJ databases">
        <title>Function of individual gut microbiota members based on whole genome sequencing of pure cultures obtained from chicken caecum.</title>
        <authorList>
            <person name="Medvecky M."/>
            <person name="Cejkova D."/>
            <person name="Polansky O."/>
            <person name="Karasova D."/>
            <person name="Kubasova T."/>
            <person name="Cizek A."/>
            <person name="Rychlik I."/>
        </authorList>
    </citation>
    <scope>NUCLEOTIDE SEQUENCE [LARGE SCALE GENOMIC DNA]</scope>
    <source>
        <strain evidence="3">An178</strain>
    </source>
</reference>